<sequence>MAHAVIGSYESWTISAPPAALGLDPFYAKYADAGGIPVVSSAKVPDSALLIARDIVLAETAERPDIRRELVRSGARVGVMAIDEGTMHLPEQRDWKKPAADDPRLTPCERANYARIAAMTDAEYWNSRARGMGGLYTTGAAENLLGVPDTRYFGENILVHEFSHNILSAIERVDPALYGRVEAAYSHALEQGLWKGDYASVTVQEYWAEGTQFWFNSNKAFRHEGGMVVSDRDLQTYDPMLFAVLSEVYANSHRIGADVFHDHPARLALPAKPAKAC</sequence>
<dbReference type="EMBL" id="QFPX01000015">
    <property type="protein sequence ID" value="PZQ53456.1"/>
    <property type="molecule type" value="Genomic_DNA"/>
</dbReference>
<keyword evidence="1" id="KW-0378">Hydrolase</keyword>
<organism evidence="1 2">
    <name type="scientific">Novosphingobium pentaromativorans</name>
    <dbReference type="NCBI Taxonomy" id="205844"/>
    <lineage>
        <taxon>Bacteria</taxon>
        <taxon>Pseudomonadati</taxon>
        <taxon>Pseudomonadota</taxon>
        <taxon>Alphaproteobacteria</taxon>
        <taxon>Sphingomonadales</taxon>
        <taxon>Sphingomonadaceae</taxon>
        <taxon>Novosphingobium</taxon>
    </lineage>
</organism>
<name>A0A2W5NJ22_9SPHN</name>
<evidence type="ECO:0000313" key="2">
    <source>
        <dbReference type="Proteomes" id="UP000249082"/>
    </source>
</evidence>
<protein>
    <submittedName>
        <fullName evidence="1">Glycoside hydrolase</fullName>
    </submittedName>
</protein>
<accession>A0A2W5NJ22</accession>
<dbReference type="GO" id="GO:0016787">
    <property type="term" value="F:hydrolase activity"/>
    <property type="evidence" value="ECO:0007669"/>
    <property type="project" value="UniProtKB-KW"/>
</dbReference>
<comment type="caution">
    <text evidence="1">The sequence shown here is derived from an EMBL/GenBank/DDBJ whole genome shotgun (WGS) entry which is preliminary data.</text>
</comment>
<reference evidence="1 2" key="1">
    <citation type="submission" date="2017-08" db="EMBL/GenBank/DDBJ databases">
        <title>Infants hospitalized years apart are colonized by the same room-sourced microbial strains.</title>
        <authorList>
            <person name="Brooks B."/>
            <person name="Olm M.R."/>
            <person name="Firek B.A."/>
            <person name="Baker R."/>
            <person name="Thomas B.C."/>
            <person name="Morowitz M.J."/>
            <person name="Banfield J.F."/>
        </authorList>
    </citation>
    <scope>NUCLEOTIDE SEQUENCE [LARGE SCALE GENOMIC DNA]</scope>
    <source>
        <strain evidence="1">S2_005_002_R2_33</strain>
    </source>
</reference>
<evidence type="ECO:0000313" key="1">
    <source>
        <dbReference type="EMBL" id="PZQ53456.1"/>
    </source>
</evidence>
<dbReference type="Proteomes" id="UP000249082">
    <property type="component" value="Unassembled WGS sequence"/>
</dbReference>
<proteinExistence type="predicted"/>
<dbReference type="AlphaFoldDB" id="A0A2W5NJ22"/>
<gene>
    <name evidence="1" type="ORF">DI555_16495</name>
</gene>